<proteinExistence type="predicted"/>
<keyword evidence="3" id="KW-1185">Reference proteome</keyword>
<feature type="region of interest" description="Disordered" evidence="1">
    <location>
        <begin position="331"/>
        <end position="371"/>
    </location>
</feature>
<dbReference type="SUPFAM" id="SSF48371">
    <property type="entry name" value="ARM repeat"/>
    <property type="match status" value="1"/>
</dbReference>
<dbReference type="InterPro" id="IPR016024">
    <property type="entry name" value="ARM-type_fold"/>
</dbReference>
<comment type="caution">
    <text evidence="2">The sequence shown here is derived from an EMBL/GenBank/DDBJ whole genome shotgun (WGS) entry which is preliminary data.</text>
</comment>
<evidence type="ECO:0000313" key="2">
    <source>
        <dbReference type="EMBL" id="RHY33578.1"/>
    </source>
</evidence>
<feature type="compositionally biased region" description="Basic and acidic residues" evidence="1">
    <location>
        <begin position="356"/>
        <end position="367"/>
    </location>
</feature>
<dbReference type="EMBL" id="QUSY01000069">
    <property type="protein sequence ID" value="RHY33578.1"/>
    <property type="molecule type" value="Genomic_DNA"/>
</dbReference>
<reference evidence="2 3" key="1">
    <citation type="submission" date="2018-08" db="EMBL/GenBank/DDBJ databases">
        <title>Aphanomyces genome sequencing and annotation.</title>
        <authorList>
            <person name="Minardi D."/>
            <person name="Oidtmann B."/>
            <person name="Van Der Giezen M."/>
            <person name="Studholme D.J."/>
        </authorList>
    </citation>
    <scope>NUCLEOTIDE SEQUENCE [LARGE SCALE GENOMIC DNA]</scope>
    <source>
        <strain evidence="2 3">NJM0002</strain>
    </source>
</reference>
<organism evidence="2 3">
    <name type="scientific">Aphanomyces invadans</name>
    <dbReference type="NCBI Taxonomy" id="157072"/>
    <lineage>
        <taxon>Eukaryota</taxon>
        <taxon>Sar</taxon>
        <taxon>Stramenopiles</taxon>
        <taxon>Oomycota</taxon>
        <taxon>Saprolegniomycetes</taxon>
        <taxon>Saprolegniales</taxon>
        <taxon>Verrucalvaceae</taxon>
        <taxon>Aphanomyces</taxon>
    </lineage>
</organism>
<dbReference type="VEuPathDB" id="FungiDB:H310_00957"/>
<dbReference type="InterPro" id="IPR011989">
    <property type="entry name" value="ARM-like"/>
</dbReference>
<feature type="compositionally biased region" description="Basic and acidic residues" evidence="1">
    <location>
        <begin position="636"/>
        <end position="652"/>
    </location>
</feature>
<evidence type="ECO:0000256" key="1">
    <source>
        <dbReference type="SAM" id="MobiDB-lite"/>
    </source>
</evidence>
<accession>A0A3R6VRX1</accession>
<feature type="region of interest" description="Disordered" evidence="1">
    <location>
        <begin position="618"/>
        <end position="653"/>
    </location>
</feature>
<dbReference type="Gene3D" id="1.25.10.10">
    <property type="entry name" value="Leucine-rich Repeat Variant"/>
    <property type="match status" value="1"/>
</dbReference>
<name>A0A3R6VRX1_9STRA</name>
<dbReference type="Proteomes" id="UP000285060">
    <property type="component" value="Unassembled WGS sequence"/>
</dbReference>
<evidence type="ECO:0000313" key="3">
    <source>
        <dbReference type="Proteomes" id="UP000285060"/>
    </source>
</evidence>
<protein>
    <submittedName>
        <fullName evidence="2">Uncharacterized protein</fullName>
    </submittedName>
</protein>
<dbReference type="AlphaFoldDB" id="A0A3R6VRX1"/>
<gene>
    <name evidence="2" type="ORF">DYB32_001540</name>
</gene>
<sequence>MSGAADGGAIAAVATVDSPLPLTKAVKAAWKRALKQLKLKDVGKKVEGIRYCAEDSRFFREGGGLPLLMAFLTRVKVLLHNPGISSCLTALRIFIKLVEFTLQLPPDHAHRSELVANICMRGDPCVQLAAAMTSPNVDLQYASLQALFALASGHPDTDAFIQSLYSTGATEKILSYLMHDEPRFTLLASKYFEHIARFESGRASIVQVNALAGLTTKLQALATSIAADGLDTNAVEVLCQSLELTALTTTRLLVTATALENPDQIHETACHLARALSSPVVKAKCQASSALVMLSSLGRLLERNEDCRTRVKELLFLPHLVHYLVLDENSSAPAGDQVDQQEPMDPKAKPAKGGKPAKESPKKDKEAAPPPVAAVALTDSVSELPPVDAQATARAQATRLTFLNVRNAAEKVLHICAMVDGGASVDGRVFGKPASGGVEPWMPYETFHAVFASSDFSTVLRGGKHAPLPFPAELCMTRVLKHHVVRFAATVLRHRENALRMGVAGTTSLLTILADQAKAQDANDGDTTKQAAFTALVANIAQCLGHLTAASIDICEHSSDGAVETLTPLNFDWGVVDTSIVDLRVPIRMHKPQVLCAQALAGFVRGVLELASTQPKADGEQSELIPLPDSTLQTETVEKGKQPPAKDKKQKDAALLPGEKVAVRVAAFSLQLLQLLATLTDFDLHVEILRIVQAVPSLPNGRKTLLRQAQEQIVLERVPPPADVASAIEALRLTPPEGIAVGAAPFVPPWTEALQAYARLLDPIFHVFHRFDSPVPDILAALKILHGFLFDAKSPQNDYDADLFGNVAVGNGALVVLASLVDLPRLHVAPSGQVDDDALVELLGIVIHHLIQWGSTNQAAVLSRLEAYIAEEEDTSDAAAQALTRTKSIASR</sequence>